<dbReference type="GO" id="GO:0006412">
    <property type="term" value="P:translation"/>
    <property type="evidence" value="ECO:0007669"/>
    <property type="project" value="UniProtKB-UniRule"/>
</dbReference>
<dbReference type="InterPro" id="IPR036791">
    <property type="entry name" value="Ribosomal_bL9_C_sf"/>
</dbReference>
<evidence type="ECO:0000256" key="8">
    <source>
        <dbReference type="SAM" id="Coils"/>
    </source>
</evidence>
<feature type="coiled-coil region" evidence="8">
    <location>
        <begin position="44"/>
        <end position="74"/>
    </location>
</feature>
<dbReference type="PANTHER" id="PTHR21368">
    <property type="entry name" value="50S RIBOSOMAL PROTEIN L9"/>
    <property type="match status" value="1"/>
</dbReference>
<evidence type="ECO:0000256" key="3">
    <source>
        <dbReference type="ARBA" id="ARBA00022884"/>
    </source>
</evidence>
<dbReference type="PROSITE" id="PS00651">
    <property type="entry name" value="RIBOSOMAL_L9"/>
    <property type="match status" value="1"/>
</dbReference>
<dbReference type="InterPro" id="IPR020594">
    <property type="entry name" value="Ribosomal_bL9_bac/chp"/>
</dbReference>
<evidence type="ECO:0000256" key="7">
    <source>
        <dbReference type="HAMAP-Rule" id="MF_00503"/>
    </source>
</evidence>
<dbReference type="GO" id="GO:0003735">
    <property type="term" value="F:structural constituent of ribosome"/>
    <property type="evidence" value="ECO:0007669"/>
    <property type="project" value="InterPro"/>
</dbReference>
<keyword evidence="2 7" id="KW-0699">rRNA-binding</keyword>
<dbReference type="InterPro" id="IPR036935">
    <property type="entry name" value="Ribosomal_bL9_N_sf"/>
</dbReference>
<keyword evidence="8" id="KW-0175">Coiled coil</keyword>
<dbReference type="GO" id="GO:0005840">
    <property type="term" value="C:ribosome"/>
    <property type="evidence" value="ECO:0007669"/>
    <property type="project" value="UniProtKB-KW"/>
</dbReference>
<dbReference type="Pfam" id="PF01281">
    <property type="entry name" value="Ribosomal_L9_N"/>
    <property type="match status" value="1"/>
</dbReference>
<feature type="domain" description="Ribosomal protein L9" evidence="9">
    <location>
        <begin position="13"/>
        <end position="40"/>
    </location>
</feature>
<name>A0A1G2CCC5_9BACT</name>
<dbReference type="SUPFAM" id="SSF55658">
    <property type="entry name" value="L9 N-domain-like"/>
    <property type="match status" value="1"/>
</dbReference>
<dbReference type="Gene3D" id="3.10.430.100">
    <property type="entry name" value="Ribosomal protein L9, C-terminal domain"/>
    <property type="match status" value="1"/>
</dbReference>
<dbReference type="HAMAP" id="MF_00503">
    <property type="entry name" value="Ribosomal_bL9"/>
    <property type="match status" value="1"/>
</dbReference>
<dbReference type="InterPro" id="IPR020070">
    <property type="entry name" value="Ribosomal_bL9_N"/>
</dbReference>
<comment type="similarity">
    <text evidence="1 7">Belongs to the bacterial ribosomal protein bL9 family.</text>
</comment>
<dbReference type="Proteomes" id="UP000176287">
    <property type="component" value="Unassembled WGS sequence"/>
</dbReference>
<dbReference type="GO" id="GO:0019843">
    <property type="term" value="F:rRNA binding"/>
    <property type="evidence" value="ECO:0007669"/>
    <property type="project" value="UniProtKB-UniRule"/>
</dbReference>
<keyword evidence="4 7" id="KW-0689">Ribosomal protein</keyword>
<comment type="function">
    <text evidence="7">Binds to the 23S rRNA.</text>
</comment>
<dbReference type="NCBIfam" id="TIGR00158">
    <property type="entry name" value="L9"/>
    <property type="match status" value="1"/>
</dbReference>
<evidence type="ECO:0000313" key="11">
    <source>
        <dbReference type="Proteomes" id="UP000176287"/>
    </source>
</evidence>
<accession>A0A1G2CCC5</accession>
<dbReference type="Pfam" id="PF03948">
    <property type="entry name" value="Ribosomal_L9_C"/>
    <property type="match status" value="1"/>
</dbReference>
<dbReference type="AlphaFoldDB" id="A0A1G2CCC5"/>
<evidence type="ECO:0000256" key="2">
    <source>
        <dbReference type="ARBA" id="ARBA00022730"/>
    </source>
</evidence>
<evidence type="ECO:0000313" key="10">
    <source>
        <dbReference type="EMBL" id="OGY99028.1"/>
    </source>
</evidence>
<comment type="caution">
    <text evidence="10">The sequence shown here is derived from an EMBL/GenBank/DDBJ whole genome shotgun (WGS) entry which is preliminary data.</text>
</comment>
<dbReference type="EMBL" id="MHKZ01000047">
    <property type="protein sequence ID" value="OGY99028.1"/>
    <property type="molecule type" value="Genomic_DNA"/>
</dbReference>
<evidence type="ECO:0000259" key="9">
    <source>
        <dbReference type="PROSITE" id="PS00651"/>
    </source>
</evidence>
<evidence type="ECO:0000256" key="5">
    <source>
        <dbReference type="ARBA" id="ARBA00023274"/>
    </source>
</evidence>
<proteinExistence type="inferred from homology"/>
<evidence type="ECO:0000256" key="4">
    <source>
        <dbReference type="ARBA" id="ARBA00022980"/>
    </source>
</evidence>
<dbReference type="SUPFAM" id="SSF55653">
    <property type="entry name" value="Ribosomal protein L9 C-domain"/>
    <property type="match status" value="1"/>
</dbReference>
<sequence>MKIILLEDVKKIGKKFDVKDVSDGYAKNFLFPKGLAEVATPSALKELEKKKTEMEKEDRELMKHLDEVARKINERSLEFPVKTGASGEIFGSVTKEMILKGLRDTGLIRTERAEIKIERPLKELGEHKVEVYLKKGIKAELKVILLEQK</sequence>
<keyword evidence="5 7" id="KW-0687">Ribonucleoprotein</keyword>
<organism evidence="10 11">
    <name type="scientific">Candidatus Liptonbacteria bacterium RIFCSPLOWO2_01_FULL_45_15</name>
    <dbReference type="NCBI Taxonomy" id="1798649"/>
    <lineage>
        <taxon>Bacteria</taxon>
        <taxon>Candidatus Liptoniibacteriota</taxon>
    </lineage>
</organism>
<dbReference type="STRING" id="1798649.A3B13_03455"/>
<keyword evidence="3 7" id="KW-0694">RNA-binding</keyword>
<dbReference type="InterPro" id="IPR020069">
    <property type="entry name" value="Ribosomal_bL9_C"/>
</dbReference>
<gene>
    <name evidence="7" type="primary">rplI</name>
    <name evidence="10" type="ORF">A3B13_03455</name>
</gene>
<evidence type="ECO:0000256" key="1">
    <source>
        <dbReference type="ARBA" id="ARBA00010605"/>
    </source>
</evidence>
<reference evidence="10 11" key="1">
    <citation type="journal article" date="2016" name="Nat. Commun.">
        <title>Thousands of microbial genomes shed light on interconnected biogeochemical processes in an aquifer system.</title>
        <authorList>
            <person name="Anantharaman K."/>
            <person name="Brown C.T."/>
            <person name="Hug L.A."/>
            <person name="Sharon I."/>
            <person name="Castelle C.J."/>
            <person name="Probst A.J."/>
            <person name="Thomas B.C."/>
            <person name="Singh A."/>
            <person name="Wilkins M.J."/>
            <person name="Karaoz U."/>
            <person name="Brodie E.L."/>
            <person name="Williams K.H."/>
            <person name="Hubbard S.S."/>
            <person name="Banfield J.F."/>
        </authorList>
    </citation>
    <scope>NUCLEOTIDE SEQUENCE [LARGE SCALE GENOMIC DNA]</scope>
</reference>
<dbReference type="InterPro" id="IPR000244">
    <property type="entry name" value="Ribosomal_bL9"/>
</dbReference>
<evidence type="ECO:0000256" key="6">
    <source>
        <dbReference type="ARBA" id="ARBA00035292"/>
    </source>
</evidence>
<dbReference type="InterPro" id="IPR009027">
    <property type="entry name" value="Ribosomal_bL9/RNase_H1_N"/>
</dbReference>
<dbReference type="Gene3D" id="3.40.5.10">
    <property type="entry name" value="Ribosomal protein L9, N-terminal domain"/>
    <property type="match status" value="1"/>
</dbReference>
<dbReference type="GO" id="GO:1990904">
    <property type="term" value="C:ribonucleoprotein complex"/>
    <property type="evidence" value="ECO:0007669"/>
    <property type="project" value="UniProtKB-KW"/>
</dbReference>
<protein>
    <recommendedName>
        <fullName evidence="6 7">Large ribosomal subunit protein bL9</fullName>
    </recommendedName>
</protein>